<dbReference type="PANTHER" id="PTHR43464:SF19">
    <property type="entry name" value="UBIQUINONE BIOSYNTHESIS O-METHYLTRANSFERASE, MITOCHONDRIAL"/>
    <property type="match status" value="1"/>
</dbReference>
<keyword evidence="6" id="KW-0560">Oxidoreductase</keyword>
<dbReference type="InterPro" id="IPR041698">
    <property type="entry name" value="Methyltransf_25"/>
</dbReference>
<dbReference type="GO" id="GO:0004791">
    <property type="term" value="F:thioredoxin-disulfide reductase (NADPH) activity"/>
    <property type="evidence" value="ECO:0007669"/>
    <property type="project" value="UniProtKB-EC"/>
</dbReference>
<dbReference type="Pfam" id="PF13649">
    <property type="entry name" value="Methyltransf_25"/>
    <property type="match status" value="1"/>
</dbReference>
<evidence type="ECO:0000313" key="6">
    <source>
        <dbReference type="EMBL" id="SJN18919.1"/>
    </source>
</evidence>
<dbReference type="CDD" id="cd02440">
    <property type="entry name" value="AdoMet_MTases"/>
    <property type="match status" value="1"/>
</dbReference>
<dbReference type="STRING" id="1255658.FM114_01705"/>
<dbReference type="SUPFAM" id="SSF53335">
    <property type="entry name" value="S-adenosyl-L-methionine-dependent methyltransferases"/>
    <property type="match status" value="1"/>
</dbReference>
<gene>
    <name evidence="6" type="ORF">FM114_01705</name>
</gene>
<organism evidence="6 7">
    <name type="scientific">Luteococcus japonicus LSP_Lj1</name>
    <dbReference type="NCBI Taxonomy" id="1255658"/>
    <lineage>
        <taxon>Bacteria</taxon>
        <taxon>Bacillati</taxon>
        <taxon>Actinomycetota</taxon>
        <taxon>Actinomycetes</taxon>
        <taxon>Propionibacteriales</taxon>
        <taxon>Propionibacteriaceae</taxon>
        <taxon>Luteococcus</taxon>
    </lineage>
</organism>
<evidence type="ECO:0000256" key="2">
    <source>
        <dbReference type="ARBA" id="ARBA00022679"/>
    </source>
</evidence>
<keyword evidence="1" id="KW-0489">Methyltransferase</keyword>
<feature type="domain" description="Methyltransferase" evidence="5">
    <location>
        <begin position="47"/>
        <end position="137"/>
    </location>
</feature>
<proteinExistence type="predicted"/>
<dbReference type="GO" id="GO:0008168">
    <property type="term" value="F:methyltransferase activity"/>
    <property type="evidence" value="ECO:0007669"/>
    <property type="project" value="UniProtKB-KW"/>
</dbReference>
<keyword evidence="3" id="KW-0949">S-adenosyl-L-methionine</keyword>
<feature type="region of interest" description="Disordered" evidence="4">
    <location>
        <begin position="1"/>
        <end position="27"/>
    </location>
</feature>
<dbReference type="Proteomes" id="UP000188342">
    <property type="component" value="Unassembled WGS sequence"/>
</dbReference>
<keyword evidence="2" id="KW-0808">Transferase</keyword>
<keyword evidence="7" id="KW-1185">Reference proteome</keyword>
<dbReference type="Gene3D" id="3.40.50.150">
    <property type="entry name" value="Vaccinia Virus protein VP39"/>
    <property type="match status" value="1"/>
</dbReference>
<dbReference type="InterPro" id="IPR029063">
    <property type="entry name" value="SAM-dependent_MTases_sf"/>
</dbReference>
<dbReference type="EMBL" id="FUKQ01000007">
    <property type="protein sequence ID" value="SJN18919.1"/>
    <property type="molecule type" value="Genomic_DNA"/>
</dbReference>
<dbReference type="GO" id="GO:0032259">
    <property type="term" value="P:methylation"/>
    <property type="evidence" value="ECO:0007669"/>
    <property type="project" value="UniProtKB-KW"/>
</dbReference>
<evidence type="ECO:0000256" key="4">
    <source>
        <dbReference type="SAM" id="MobiDB-lite"/>
    </source>
</evidence>
<dbReference type="PANTHER" id="PTHR43464">
    <property type="entry name" value="METHYLTRANSFERASE"/>
    <property type="match status" value="1"/>
</dbReference>
<dbReference type="EC" id="1.8.1.9" evidence="6"/>
<accession>A0A1R4IGQ4</accession>
<evidence type="ECO:0000259" key="5">
    <source>
        <dbReference type="Pfam" id="PF13649"/>
    </source>
</evidence>
<name>A0A1R4IGQ4_9ACTN</name>
<dbReference type="RefSeq" id="WP_094763472.1">
    <property type="nucleotide sequence ID" value="NZ_FUKQ01000007.1"/>
</dbReference>
<evidence type="ECO:0000313" key="7">
    <source>
        <dbReference type="Proteomes" id="UP000188342"/>
    </source>
</evidence>
<dbReference type="AlphaFoldDB" id="A0A1R4IGQ4"/>
<evidence type="ECO:0000256" key="1">
    <source>
        <dbReference type="ARBA" id="ARBA00022603"/>
    </source>
</evidence>
<reference evidence="6 7" key="1">
    <citation type="submission" date="2017-02" db="EMBL/GenBank/DDBJ databases">
        <authorList>
            <person name="Peterson S.W."/>
        </authorList>
    </citation>
    <scope>NUCLEOTIDE SEQUENCE [LARGE SCALE GENOMIC DNA]</scope>
    <source>
        <strain evidence="6 7">LSP_Lj1</strain>
    </source>
</reference>
<protein>
    <submittedName>
        <fullName evidence="6">Thioredoxin reductase</fullName>
        <ecNumber evidence="6">1.8.1.9</ecNumber>
    </submittedName>
</protein>
<evidence type="ECO:0000256" key="3">
    <source>
        <dbReference type="ARBA" id="ARBA00022691"/>
    </source>
</evidence>
<sequence>MHQDHAPHHPTTATEWDERYSGEPMWSGNPNQALVDEAAALPAGRALDIGCGEGADSVWLASRGWQVTSLDISARAVERTLTAAQAAGVAVTGLAAAFSDATLPAGGFELVSAMYPVLPADGGSALDKLFGLVAPGGHLLFVHHAGMEEHDAAQEVELLFPADIAAAVRGRDGWDLVTDELRDRHVATGQGAHHAQDVVVLARRRAR</sequence>
<dbReference type="OrthoDB" id="9786503at2"/>